<dbReference type="AlphaFoldDB" id="Z9JFM7"/>
<protein>
    <submittedName>
        <fullName evidence="1">Uncharacterized protein</fullName>
    </submittedName>
</protein>
<dbReference type="Proteomes" id="UP000020406">
    <property type="component" value="Unassembled WGS sequence"/>
</dbReference>
<dbReference type="STRING" id="1444770.AF72_12125"/>
<reference evidence="1 2" key="1">
    <citation type="journal article" date="2014" name="Genome Announc.">
        <title>Draft Genome Sequence of Xylella fastidiosa Pear Leaf Scorch Strain in Taiwan.</title>
        <authorList>
            <person name="Su C.C."/>
            <person name="Deng W.L."/>
            <person name="Jan F.J."/>
            <person name="Chang C.J."/>
            <person name="Huang H."/>
            <person name="Chen J."/>
        </authorList>
    </citation>
    <scope>NUCLEOTIDE SEQUENCE [LARGE SCALE GENOMIC DNA]</scope>
    <source>
        <strain evidence="1 2">PLS229</strain>
    </source>
</reference>
<evidence type="ECO:0000313" key="2">
    <source>
        <dbReference type="Proteomes" id="UP000020406"/>
    </source>
</evidence>
<dbReference type="EMBL" id="JDSQ01000027">
    <property type="protein sequence ID" value="EWS77210.1"/>
    <property type="molecule type" value="Genomic_DNA"/>
</dbReference>
<gene>
    <name evidence="1" type="ORF">AF72_12125</name>
</gene>
<organism evidence="1 2">
    <name type="scientific">Xylella taiwanensis</name>
    <dbReference type="NCBI Taxonomy" id="1444770"/>
    <lineage>
        <taxon>Bacteria</taxon>
        <taxon>Pseudomonadati</taxon>
        <taxon>Pseudomonadota</taxon>
        <taxon>Gammaproteobacteria</taxon>
        <taxon>Lysobacterales</taxon>
        <taxon>Lysobacteraceae</taxon>
        <taxon>Xylella</taxon>
    </lineage>
</organism>
<evidence type="ECO:0000313" key="1">
    <source>
        <dbReference type="EMBL" id="EWS77210.1"/>
    </source>
</evidence>
<dbReference type="PATRIC" id="fig|1444770.3.peg.2859"/>
<sequence>MYSLRQCAGYHQLEDIYFKRLHPNETDRKKSLYRQDAEDQCGIYPRMSRKKCKEYADNIESGQSCLLIDVAITQEQEKTNE</sequence>
<accession>Z9JFM7</accession>
<comment type="caution">
    <text evidence="1">The sequence shown here is derived from an EMBL/GenBank/DDBJ whole genome shotgun (WGS) entry which is preliminary data.</text>
</comment>
<proteinExistence type="predicted"/>
<name>Z9JFM7_9GAMM</name>